<reference evidence="1 2" key="2">
    <citation type="submission" date="2013-02" db="EMBL/GenBank/DDBJ databases">
        <title>The Genome Sequence of Plasmodium falciparum FCH/4.</title>
        <authorList>
            <consortium name="The Broad Institute Genome Sequencing Platform"/>
            <consortium name="The Broad Institute Genome Sequencing Center for Infectious Disease"/>
            <person name="Neafsey D."/>
            <person name="Cheeseman I."/>
            <person name="Volkman S."/>
            <person name="Adams J."/>
            <person name="Walker B."/>
            <person name="Young S.K."/>
            <person name="Zeng Q."/>
            <person name="Gargeya S."/>
            <person name="Fitzgerald M."/>
            <person name="Haas B."/>
            <person name="Abouelleil A."/>
            <person name="Alvarado L."/>
            <person name="Arachchi H.M."/>
            <person name="Berlin A.M."/>
            <person name="Chapman S.B."/>
            <person name="Dewar J."/>
            <person name="Goldberg J."/>
            <person name="Griggs A."/>
            <person name="Gujja S."/>
            <person name="Hansen M."/>
            <person name="Howarth C."/>
            <person name="Imamovic A."/>
            <person name="Larimer J."/>
            <person name="McCowan C."/>
            <person name="Murphy C."/>
            <person name="Neiman D."/>
            <person name="Pearson M."/>
            <person name="Priest M."/>
            <person name="Roberts A."/>
            <person name="Saif S."/>
            <person name="Shea T."/>
            <person name="Sisk P."/>
            <person name="Sykes S."/>
            <person name="Wortman J."/>
            <person name="Nusbaum C."/>
            <person name="Birren B."/>
        </authorList>
    </citation>
    <scope>NUCLEOTIDE SEQUENCE [LARGE SCALE GENOMIC DNA]</scope>
    <source>
        <strain evidence="1 2">FCH/4</strain>
    </source>
</reference>
<dbReference type="OrthoDB" id="370557at2759"/>
<protein>
    <submittedName>
        <fullName evidence="1">Uncharacterized protein</fullName>
    </submittedName>
</protein>
<sequence length="272" mass="32419">MESLDERWNNQVDNFHIKVNKLRCDMNEYKKGCYNTYNLRNNKNDVFPHLQNNNMKRRELINMNNNYEIKNYLKKPHNQTYILKDNKYVNVDDITFPVSKNISNKVIKTNDEKILENKCCFKLNVRNKRKNEKVIKINEKRWLIDNNSENVYNSDHYTENIINIDDNSENNNLMDDNTENIYDSDHYSHNAYNSDVNSINILNIEDNIENMNYSDDISEKNCNSNGNTEHISITNDYTENMSNMDNYTENVSNIDNYTENMSNIDNYTENMS</sequence>
<proteinExistence type="predicted"/>
<accession>A0A024VNB6</accession>
<reference evidence="1 2" key="1">
    <citation type="submission" date="2013-02" db="EMBL/GenBank/DDBJ databases">
        <title>The Genome Annotation of Plasmodium falciparum FCH/4.</title>
        <authorList>
            <consortium name="The Broad Institute Genome Sequencing Platform"/>
            <consortium name="The Broad Institute Genome Sequencing Center for Infectious Disease"/>
            <person name="Neafsey D."/>
            <person name="Hoffman S."/>
            <person name="Volkman S."/>
            <person name="Rosenthal P."/>
            <person name="Walker B."/>
            <person name="Young S.K."/>
            <person name="Zeng Q."/>
            <person name="Gargeya S."/>
            <person name="Fitzgerald M."/>
            <person name="Haas B."/>
            <person name="Abouelleil A."/>
            <person name="Allen A.W."/>
            <person name="Alvarado L."/>
            <person name="Arachchi H.M."/>
            <person name="Berlin A.M."/>
            <person name="Chapman S.B."/>
            <person name="Gainer-Dewar J."/>
            <person name="Goldberg J."/>
            <person name="Griggs A."/>
            <person name="Gujja S."/>
            <person name="Hansen M."/>
            <person name="Howarth C."/>
            <person name="Imamovic A."/>
            <person name="Ireland A."/>
            <person name="Larimer J."/>
            <person name="McCowan C."/>
            <person name="Murphy C."/>
            <person name="Pearson M."/>
            <person name="Poon T.W."/>
            <person name="Priest M."/>
            <person name="Roberts A."/>
            <person name="Saif S."/>
            <person name="Shea T."/>
            <person name="Sisk P."/>
            <person name="Sykes S."/>
            <person name="Wortman J."/>
            <person name="Nusbaum C."/>
            <person name="Birren B."/>
        </authorList>
    </citation>
    <scope>NUCLEOTIDE SEQUENCE [LARGE SCALE GENOMIC DNA]</scope>
    <source>
        <strain evidence="1 2">FCH/4</strain>
    </source>
</reference>
<dbReference type="Proteomes" id="UP000030656">
    <property type="component" value="Unassembled WGS sequence"/>
</dbReference>
<evidence type="ECO:0000313" key="1">
    <source>
        <dbReference type="EMBL" id="ETW29376.1"/>
    </source>
</evidence>
<dbReference type="AlphaFoldDB" id="A0A024VNB6"/>
<name>A0A024VNB6_PLAFA</name>
<evidence type="ECO:0000313" key="2">
    <source>
        <dbReference type="Proteomes" id="UP000030656"/>
    </source>
</evidence>
<organism evidence="1 2">
    <name type="scientific">Plasmodium falciparum FCH/4</name>
    <dbReference type="NCBI Taxonomy" id="1036724"/>
    <lineage>
        <taxon>Eukaryota</taxon>
        <taxon>Sar</taxon>
        <taxon>Alveolata</taxon>
        <taxon>Apicomplexa</taxon>
        <taxon>Aconoidasida</taxon>
        <taxon>Haemosporida</taxon>
        <taxon>Plasmodiidae</taxon>
        <taxon>Plasmodium</taxon>
        <taxon>Plasmodium (Laverania)</taxon>
    </lineage>
</organism>
<dbReference type="EMBL" id="KI927970">
    <property type="protein sequence ID" value="ETW29376.1"/>
    <property type="molecule type" value="Genomic_DNA"/>
</dbReference>
<gene>
    <name evidence="1" type="ORF">PFFCH_03198</name>
</gene>